<dbReference type="InterPro" id="IPR002789">
    <property type="entry name" value="HerA_central"/>
</dbReference>
<dbReference type="SUPFAM" id="SSF52540">
    <property type="entry name" value="P-loop containing nucleoside triphosphate hydrolases"/>
    <property type="match status" value="1"/>
</dbReference>
<dbReference type="PANTHER" id="PTHR42957:SF1">
    <property type="entry name" value="HELICASE MJ1565-RELATED"/>
    <property type="match status" value="1"/>
</dbReference>
<evidence type="ECO:0000313" key="3">
    <source>
        <dbReference type="Proteomes" id="UP000321332"/>
    </source>
</evidence>
<accession>A0AAE6IIZ0</accession>
<dbReference type="InterPro" id="IPR027417">
    <property type="entry name" value="P-loop_NTPase"/>
</dbReference>
<evidence type="ECO:0000259" key="1">
    <source>
        <dbReference type="Pfam" id="PF01935"/>
    </source>
</evidence>
<dbReference type="InterPro" id="IPR008571">
    <property type="entry name" value="HerA-like"/>
</dbReference>
<dbReference type="RefSeq" id="WP_014973825.1">
    <property type="nucleotide sequence ID" value="NZ_BPKR01000007.1"/>
</dbReference>
<dbReference type="GeneID" id="61186750"/>
<dbReference type="Gene3D" id="3.40.50.300">
    <property type="entry name" value="P-loop containing nucleotide triphosphate hydrolases"/>
    <property type="match status" value="2"/>
</dbReference>
<evidence type="ECO:0000313" key="2">
    <source>
        <dbReference type="EMBL" id="QEA33236.1"/>
    </source>
</evidence>
<protein>
    <submittedName>
        <fullName evidence="2">DUF853 family protein</fullName>
    </submittedName>
</protein>
<reference evidence="2 3" key="1">
    <citation type="submission" date="2019-06" db="EMBL/GenBank/DDBJ databases">
        <title>Genome analyses of bacteria isolated from kimchi.</title>
        <authorList>
            <person name="Lee S."/>
            <person name="Ahn S."/>
            <person name="Roh S."/>
        </authorList>
    </citation>
    <scope>NUCLEOTIDE SEQUENCE [LARGE SCALE GENOMIC DNA]</scope>
    <source>
        <strain evidence="2 3">CBA3620</strain>
    </source>
</reference>
<gene>
    <name evidence="2" type="ORF">FGL89_03265</name>
</gene>
<organism evidence="2 3">
    <name type="scientific">Leuconostoc carnosum</name>
    <dbReference type="NCBI Taxonomy" id="1252"/>
    <lineage>
        <taxon>Bacteria</taxon>
        <taxon>Bacillati</taxon>
        <taxon>Bacillota</taxon>
        <taxon>Bacilli</taxon>
        <taxon>Lactobacillales</taxon>
        <taxon>Lactobacillaceae</taxon>
        <taxon>Leuconostoc</taxon>
    </lineage>
</organism>
<dbReference type="EMBL" id="CP042374">
    <property type="protein sequence ID" value="QEA33236.1"/>
    <property type="molecule type" value="Genomic_DNA"/>
</dbReference>
<name>A0AAE6IIZ0_LEUCA</name>
<dbReference type="OMA" id="AHRYMPE"/>
<dbReference type="AlphaFoldDB" id="A0AAE6IIZ0"/>
<dbReference type="Pfam" id="PF01935">
    <property type="entry name" value="DUF87"/>
    <property type="match status" value="1"/>
</dbReference>
<feature type="domain" description="Helicase HerA central" evidence="1">
    <location>
        <begin position="19"/>
        <end position="157"/>
    </location>
</feature>
<sequence length="406" mass="45646">MTSQFIRGFAEDQQKQEALSIDPNILLSHHLMIIGATGSGKSTSLLSLISAMQTLKQTNVVFDATGEFSDIPNAVHYKLGENANLDFANLTVSEVASLLNIHTPMLIEKLAQAIESLKIQKNIVKETGILNKVNKSIKTFDNERRQLRSYATDYDALLITEQIIQEFSVPYSDAQADYQLLGQELDTLAIRQLWSEILNVKNVLNAPDFKRLFNLHQSRLLSAHLTTQTDLFYVLKLFSEKDSQNKTLVIDVSAIPADSATSRLILSILLKQLITLRTTSQQRLPITIYLDEAHRYMPEAYQSLTDSGIFKVLREGRKYGIYAVVSTQSPLDIPAQLRGQFGSLLVHQLNDSEELTALISNHKFNQARVRDLEIGAGFLKLFNHEPVAVNISASHIKHETQSPRFR</sequence>
<proteinExistence type="predicted"/>
<dbReference type="PANTHER" id="PTHR42957">
    <property type="entry name" value="HELICASE MJ1565-RELATED"/>
    <property type="match status" value="1"/>
</dbReference>
<dbReference type="Proteomes" id="UP000321332">
    <property type="component" value="Chromosome"/>
</dbReference>